<dbReference type="SUPFAM" id="SSF52540">
    <property type="entry name" value="P-loop containing nucleoside triphosphate hydrolases"/>
    <property type="match status" value="1"/>
</dbReference>
<reference evidence="8 9" key="1">
    <citation type="journal article" date="2023" name="Commun. Biol.">
        <title>Genome analysis of Parmales, the sister group of diatoms, reveals the evolutionary specialization of diatoms from phago-mixotrophs to photoautotrophs.</title>
        <authorList>
            <person name="Ban H."/>
            <person name="Sato S."/>
            <person name="Yoshikawa S."/>
            <person name="Yamada K."/>
            <person name="Nakamura Y."/>
            <person name="Ichinomiya M."/>
            <person name="Sato N."/>
            <person name="Blanc-Mathieu R."/>
            <person name="Endo H."/>
            <person name="Kuwata A."/>
            <person name="Ogata H."/>
        </authorList>
    </citation>
    <scope>NUCLEOTIDE SEQUENCE [LARGE SCALE GENOMIC DNA]</scope>
</reference>
<evidence type="ECO:0000256" key="2">
    <source>
        <dbReference type="ARBA" id="ARBA00022801"/>
    </source>
</evidence>
<dbReference type="CDD" id="cd18024">
    <property type="entry name" value="DEXHc_Mtr4-like"/>
    <property type="match status" value="1"/>
</dbReference>
<dbReference type="Pfam" id="PF13234">
    <property type="entry name" value="MTR4_beta-barrel"/>
    <property type="match status" value="1"/>
</dbReference>
<dbReference type="SMART" id="SM00487">
    <property type="entry name" value="DEXDc"/>
    <property type="match status" value="1"/>
</dbReference>
<dbReference type="EMBL" id="BRYB01000751">
    <property type="protein sequence ID" value="GMI36884.1"/>
    <property type="molecule type" value="Genomic_DNA"/>
</dbReference>
<dbReference type="Gene3D" id="3.40.50.300">
    <property type="entry name" value="P-loop containing nucleotide triphosphate hydrolases"/>
    <property type="match status" value="2"/>
</dbReference>
<dbReference type="Pfam" id="PF08148">
    <property type="entry name" value="DSHCT"/>
    <property type="match status" value="1"/>
</dbReference>
<dbReference type="InterPro" id="IPR011545">
    <property type="entry name" value="DEAD/DEAH_box_helicase_dom"/>
</dbReference>
<protein>
    <submittedName>
        <fullName evidence="8">Uncharacterized protein</fullName>
    </submittedName>
</protein>
<gene>
    <name evidence="8" type="ORF">TeGR_g9213</name>
</gene>
<comment type="caution">
    <text evidence="8">The sequence shown here is derived from an EMBL/GenBank/DDBJ whole genome shotgun (WGS) entry which is preliminary data.</text>
</comment>
<dbReference type="PANTHER" id="PTHR12131:SF25">
    <property type="entry name" value="DEXH-BOX ATP-DEPENDENT RNA HELICASE DEXH9"/>
    <property type="match status" value="1"/>
</dbReference>
<dbReference type="CDD" id="cd18795">
    <property type="entry name" value="SF2_C_Ski2"/>
    <property type="match status" value="1"/>
</dbReference>
<dbReference type="InterPro" id="IPR014001">
    <property type="entry name" value="Helicase_ATP-bd"/>
</dbReference>
<dbReference type="Proteomes" id="UP001165060">
    <property type="component" value="Unassembled WGS sequence"/>
</dbReference>
<keyword evidence="1" id="KW-0547">Nucleotide-binding</keyword>
<evidence type="ECO:0000256" key="1">
    <source>
        <dbReference type="ARBA" id="ARBA00022741"/>
    </source>
</evidence>
<evidence type="ECO:0000256" key="5">
    <source>
        <dbReference type="SAM" id="MobiDB-lite"/>
    </source>
</evidence>
<dbReference type="SMART" id="SM01142">
    <property type="entry name" value="DSHCT"/>
    <property type="match status" value="1"/>
</dbReference>
<dbReference type="InterPro" id="IPR001650">
    <property type="entry name" value="Helicase_C-like"/>
</dbReference>
<name>A0ABQ6N0W0_9STRA</name>
<keyword evidence="4" id="KW-0067">ATP-binding</keyword>
<dbReference type="Pfam" id="PF00270">
    <property type="entry name" value="DEAD"/>
    <property type="match status" value="1"/>
</dbReference>
<evidence type="ECO:0000313" key="8">
    <source>
        <dbReference type="EMBL" id="GMI36884.1"/>
    </source>
</evidence>
<dbReference type="PIRSF" id="PIRSF005198">
    <property type="entry name" value="Antiviral_helicase_SKI2"/>
    <property type="match status" value="1"/>
</dbReference>
<dbReference type="InterPro" id="IPR012961">
    <property type="entry name" value="Ski2/MTR4_C"/>
</dbReference>
<dbReference type="InterPro" id="IPR016438">
    <property type="entry name" value="SKI2-like"/>
</dbReference>
<proteinExistence type="predicted"/>
<evidence type="ECO:0000256" key="3">
    <source>
        <dbReference type="ARBA" id="ARBA00022806"/>
    </source>
</evidence>
<dbReference type="InterPro" id="IPR048392">
    <property type="entry name" value="MTR4-like_stalk"/>
</dbReference>
<feature type="compositionally biased region" description="Low complexity" evidence="5">
    <location>
        <begin position="10"/>
        <end position="33"/>
    </location>
</feature>
<evidence type="ECO:0000256" key="4">
    <source>
        <dbReference type="ARBA" id="ARBA00022840"/>
    </source>
</evidence>
<dbReference type="InterPro" id="IPR025696">
    <property type="entry name" value="Beta-barrel_MTR4"/>
</dbReference>
<accession>A0ABQ6N0W0</accession>
<keyword evidence="9" id="KW-1185">Reference proteome</keyword>
<keyword evidence="3" id="KW-0347">Helicase</keyword>
<keyword evidence="2" id="KW-0378">Hydrolase</keyword>
<feature type="region of interest" description="Disordered" evidence="5">
    <location>
        <begin position="1"/>
        <end position="54"/>
    </location>
</feature>
<dbReference type="Gene3D" id="2.40.30.300">
    <property type="match status" value="1"/>
</dbReference>
<evidence type="ECO:0000313" key="9">
    <source>
        <dbReference type="Proteomes" id="UP001165060"/>
    </source>
</evidence>
<feature type="domain" description="Helicase ATP-binding" evidence="6">
    <location>
        <begin position="144"/>
        <end position="300"/>
    </location>
</feature>
<dbReference type="SMART" id="SM00490">
    <property type="entry name" value="HELICc"/>
    <property type="match status" value="1"/>
</dbReference>
<dbReference type="PANTHER" id="PTHR12131">
    <property type="entry name" value="ATP-DEPENDENT RNA AND DNA HELICASE"/>
    <property type="match status" value="1"/>
</dbReference>
<feature type="domain" description="Helicase C-terminal" evidence="7">
    <location>
        <begin position="380"/>
        <end position="584"/>
    </location>
</feature>
<sequence length="1058" mass="117346">MDDLFDAFADSDGGSPPSPASAAKRPASPAAGRAAKRQQREGDPNEAAAGEPGAARRRQLLSEASKLASLVPAPLPAAAGAPAAAAPAAINSRVATGTADDKTINSYTAVPPSYNPLDQPAHPTFSEPAKTYPYELDPFQREAIAFVDRNESVLVAAHTSAGKTTVAEYAVATALRNKSRVIYTSPIKALSNQKYRDLQEEFGDVGLMTGDITINPSAACLVMTTEILRSMLYRGSELVREVSWVIYDEVHYMRDKERGVVWEESIILLPHKVRFVFLSATIPNSRQFVGWIAKIHQQPCHVVYTNYRPVPLQHYIFPKGGEGLHLVVDEKGKFREDNFQRAMASLQTVDEAVQTGIAGSGNGKGNRKRQGGGGKKEKSDLYRIVKLVMERGLNPVIIFSFSKKDCEKYALDLHKEDYNDETEKDLVEQVFTNAIASLSADDQQLPSVEALLPLLRRGIGIHHGGLLPILKEIVEILFSEGLIKCLFATETFSIGINMPAKTVVFTDLRKWDGTQNRWVTSGEYIQMSGRAGRRGKDDRGIVIQMMDEKMEPAVCKGILYGDPDPLNSSYHISYNMLLNMMRVEEVDPEFLIKASFHQFQQESEAPVFESQAEEYERQSEAIEIEDATAIGEYFGLAKQRSIVAQSMMEVVRAPGHIVKFLQPGRLVDLLDPGSNLAWGWGVVTAQASRRNKESEDSPYLCDVLVQTVTGDAGGETPWLVTEETAPWAGESSGSCTMRIKSFPLSAIAQISAVRMGLPSDLHPAKPREKVGKSIKEVHRRFADSGVPLLDPVNDMKIKSGDFTKLMQRTEKLSAALEAHEINKLPEAERSERLREYQEKQDLAEKGRFMRRKAKAATAMVMKDDLRKMKKVLKHVEHVDDHGVIHLKGRTACEINTANELVATELVFAGTFNDFSVEQTVALLSCFTFDDPSKGDPTKDLRPVLLEPYKKLQEAAKTVCRANIACRIECDEEEFVGQFNPGLMEAVYAWCKGAKFIEVQKLCKTYEGTIIRTLRRLEELVRQLSCAAVAMGNIEMKAKFEKGSELIKRDIVFCNSLYL</sequence>
<feature type="region of interest" description="Disordered" evidence="5">
    <location>
        <begin position="355"/>
        <end position="377"/>
    </location>
</feature>
<dbReference type="InterPro" id="IPR050699">
    <property type="entry name" value="RNA-DNA_Helicase"/>
</dbReference>
<dbReference type="PROSITE" id="PS51194">
    <property type="entry name" value="HELICASE_CTER"/>
    <property type="match status" value="1"/>
</dbReference>
<evidence type="ECO:0000259" key="6">
    <source>
        <dbReference type="PROSITE" id="PS51192"/>
    </source>
</evidence>
<dbReference type="InterPro" id="IPR027417">
    <property type="entry name" value="P-loop_NTPase"/>
</dbReference>
<dbReference type="Pfam" id="PF00271">
    <property type="entry name" value="Helicase_C"/>
    <property type="match status" value="1"/>
</dbReference>
<dbReference type="PROSITE" id="PS51192">
    <property type="entry name" value="HELICASE_ATP_BIND_1"/>
    <property type="match status" value="1"/>
</dbReference>
<organism evidence="8 9">
    <name type="scientific">Tetraparma gracilis</name>
    <dbReference type="NCBI Taxonomy" id="2962635"/>
    <lineage>
        <taxon>Eukaryota</taxon>
        <taxon>Sar</taxon>
        <taxon>Stramenopiles</taxon>
        <taxon>Ochrophyta</taxon>
        <taxon>Bolidophyceae</taxon>
        <taxon>Parmales</taxon>
        <taxon>Triparmaceae</taxon>
        <taxon>Tetraparma</taxon>
    </lineage>
</organism>
<dbReference type="Gene3D" id="1.10.3380.30">
    <property type="match status" value="1"/>
</dbReference>
<dbReference type="Pfam" id="PF21408">
    <property type="entry name" value="MTR4-like_stalk"/>
    <property type="match status" value="1"/>
</dbReference>
<evidence type="ECO:0000259" key="7">
    <source>
        <dbReference type="PROSITE" id="PS51194"/>
    </source>
</evidence>